<evidence type="ECO:0000313" key="2">
    <source>
        <dbReference type="EMBL" id="AUB44084.1"/>
    </source>
</evidence>
<reference evidence="2 3" key="1">
    <citation type="submission" date="2017-11" db="EMBL/GenBank/DDBJ databases">
        <title>Complete genome of a free-living desiccation-tolerant cyanobacterium and its photosynthetic adaptation to extreme terrestrial habitat.</title>
        <authorList>
            <person name="Shang J."/>
        </authorList>
    </citation>
    <scope>NUCLEOTIDE SEQUENCE [LARGE SCALE GENOMIC DNA]</scope>
    <source>
        <strain evidence="2 3">CCNUN1</strain>
        <plasmid evidence="3">pnfsy07</plasmid>
    </source>
</reference>
<dbReference type="InterPro" id="IPR027417">
    <property type="entry name" value="P-loop_NTPase"/>
</dbReference>
<dbReference type="KEGG" id="nfl:COO91_10302"/>
<evidence type="ECO:0000259" key="1">
    <source>
        <dbReference type="Pfam" id="PF00931"/>
    </source>
</evidence>
<geneLocation type="plasmid" evidence="3">
    <name>pnfsy07</name>
</geneLocation>
<evidence type="ECO:0000313" key="3">
    <source>
        <dbReference type="Proteomes" id="UP000232003"/>
    </source>
</evidence>
<organism evidence="2 3">
    <name type="scientific">Nostoc flagelliforme CCNUN1</name>
    <dbReference type="NCBI Taxonomy" id="2038116"/>
    <lineage>
        <taxon>Bacteria</taxon>
        <taxon>Bacillati</taxon>
        <taxon>Cyanobacteriota</taxon>
        <taxon>Cyanophyceae</taxon>
        <taxon>Nostocales</taxon>
        <taxon>Nostocaceae</taxon>
        <taxon>Nostoc</taxon>
    </lineage>
</organism>
<dbReference type="PANTHER" id="PTHR47691">
    <property type="entry name" value="REGULATOR-RELATED"/>
    <property type="match status" value="1"/>
</dbReference>
<dbReference type="InterPro" id="IPR002182">
    <property type="entry name" value="NB-ARC"/>
</dbReference>
<keyword evidence="2" id="KW-0614">Plasmid</keyword>
<dbReference type="GO" id="GO:0043531">
    <property type="term" value="F:ADP binding"/>
    <property type="evidence" value="ECO:0007669"/>
    <property type="project" value="InterPro"/>
</dbReference>
<dbReference type="AlphaFoldDB" id="A0A2K8T8R0"/>
<dbReference type="Pfam" id="PF00931">
    <property type="entry name" value="NB-ARC"/>
    <property type="match status" value="1"/>
</dbReference>
<protein>
    <submittedName>
        <fullName evidence="2">WD40 repeat</fullName>
    </submittedName>
</protein>
<dbReference type="PRINTS" id="PR00364">
    <property type="entry name" value="DISEASERSIST"/>
</dbReference>
<dbReference type="EMBL" id="CP024792">
    <property type="protein sequence ID" value="AUB44084.1"/>
    <property type="molecule type" value="Genomic_DNA"/>
</dbReference>
<dbReference type="Gene3D" id="3.40.50.300">
    <property type="entry name" value="P-loop containing nucleotide triphosphate hydrolases"/>
    <property type="match status" value="1"/>
</dbReference>
<keyword evidence="3" id="KW-1185">Reference proteome</keyword>
<dbReference type="Proteomes" id="UP000232003">
    <property type="component" value="Plasmid pNFSY07"/>
</dbReference>
<dbReference type="SUPFAM" id="SSF52540">
    <property type="entry name" value="P-loop containing nucleoside triphosphate hydrolases"/>
    <property type="match status" value="1"/>
</dbReference>
<proteinExistence type="predicted"/>
<dbReference type="PANTHER" id="PTHR47691:SF3">
    <property type="entry name" value="HTH-TYPE TRANSCRIPTIONAL REGULATOR RV0890C-RELATED"/>
    <property type="match status" value="1"/>
</dbReference>
<dbReference type="RefSeq" id="WP_339382471.1">
    <property type="nucleotide sequence ID" value="NZ_CAWNNC010000008.1"/>
</dbReference>
<gene>
    <name evidence="2" type="ORF">COO91_10302</name>
</gene>
<feature type="domain" description="NB-ARC" evidence="1">
    <location>
        <begin position="56"/>
        <end position="156"/>
    </location>
</feature>
<accession>A0A2K8T8R0</accession>
<name>A0A2K8T8R0_9NOSO</name>
<sequence>MQFAFAAFNLELCKEDYTRPSPPSADLEIRRTNPQYDWQEAPDVSVFYGRSEELLQLRQWILEERCRLVGLLGIGGIGKSTLAVKLGLQIQSEFEVMVWRSLLNAPPVEEQITNILQFLLWALRKEMVIPESFDRKLSKLMECLQSNRCLLILDNVETILSGGQAGQCRPGYEGYGQLLKRLGEVPHISCVLFTSREKPEKLYR</sequence>